<accession>A0ABN4FLY8</accession>
<protein>
    <submittedName>
        <fullName evidence="2">Uncharacterized protein</fullName>
    </submittedName>
</protein>
<keyword evidence="3" id="KW-1185">Reference proteome</keyword>
<sequence>MATRSRPDAPDRPGAPGHADIDEFSDLADFADVGDTPSDNSSDGVFALAEHVDWHVDGRGTCATDATSFSFAPNGRLAASWRMTTGRSTFTSSYLSSGTRYVDR</sequence>
<dbReference type="Proteomes" id="UP000035085">
    <property type="component" value="Chromosome"/>
</dbReference>
<reference evidence="3" key="1">
    <citation type="submission" date="2015-02" db="EMBL/GenBank/DDBJ databases">
        <title>Complete Genome Sequencing of Pandoraea vervacti NS15 sp. nov.</title>
        <authorList>
            <person name="Chan K.-G."/>
        </authorList>
    </citation>
    <scope>NUCLEOTIDE SEQUENCE [LARGE SCALE GENOMIC DNA]</scope>
    <source>
        <strain evidence="3">NS15</strain>
    </source>
</reference>
<feature type="region of interest" description="Disordered" evidence="1">
    <location>
        <begin position="1"/>
        <end position="21"/>
    </location>
</feature>
<organism evidence="2 3">
    <name type="scientific">Pandoraea vervacti</name>
    <dbReference type="NCBI Taxonomy" id="656178"/>
    <lineage>
        <taxon>Bacteria</taxon>
        <taxon>Pseudomonadati</taxon>
        <taxon>Pseudomonadota</taxon>
        <taxon>Betaproteobacteria</taxon>
        <taxon>Burkholderiales</taxon>
        <taxon>Burkholderiaceae</taxon>
        <taxon>Pandoraea</taxon>
    </lineage>
</organism>
<evidence type="ECO:0000313" key="2">
    <source>
        <dbReference type="EMBL" id="AJP56526.1"/>
    </source>
</evidence>
<evidence type="ECO:0000256" key="1">
    <source>
        <dbReference type="SAM" id="MobiDB-lite"/>
    </source>
</evidence>
<proteinExistence type="predicted"/>
<feature type="compositionally biased region" description="Basic and acidic residues" evidence="1">
    <location>
        <begin position="1"/>
        <end position="11"/>
    </location>
</feature>
<name>A0ABN4FLY8_9BURK</name>
<gene>
    <name evidence="2" type="ORF">UC34_04920</name>
</gene>
<evidence type="ECO:0000313" key="3">
    <source>
        <dbReference type="Proteomes" id="UP000035085"/>
    </source>
</evidence>
<dbReference type="EMBL" id="CP010897">
    <property type="protein sequence ID" value="AJP56526.1"/>
    <property type="molecule type" value="Genomic_DNA"/>
</dbReference>